<comment type="caution">
    <text evidence="1">The sequence shown here is derived from an EMBL/GenBank/DDBJ whole genome shotgun (WGS) entry which is preliminary data.</text>
</comment>
<protein>
    <submittedName>
        <fullName evidence="1">Uncharacterized protein</fullName>
    </submittedName>
</protein>
<organism evidence="1 2">
    <name type="scientific">Leptospira yanagawae serovar Saopaulo str. Sao Paulo = ATCC 700523</name>
    <dbReference type="NCBI Taxonomy" id="1249483"/>
    <lineage>
        <taxon>Bacteria</taxon>
        <taxon>Pseudomonadati</taxon>
        <taxon>Spirochaetota</taxon>
        <taxon>Spirochaetia</taxon>
        <taxon>Leptospirales</taxon>
        <taxon>Leptospiraceae</taxon>
        <taxon>Leptospira</taxon>
    </lineage>
</organism>
<evidence type="ECO:0000313" key="2">
    <source>
        <dbReference type="Proteomes" id="UP000013996"/>
    </source>
</evidence>
<evidence type="ECO:0000313" key="1">
    <source>
        <dbReference type="EMBL" id="EOQ88000.1"/>
    </source>
</evidence>
<gene>
    <name evidence="1" type="ORF">LEP1GSC202_3310</name>
</gene>
<name>A0A5E8HBQ3_9LEPT</name>
<dbReference type="Proteomes" id="UP000013996">
    <property type="component" value="Unassembled WGS sequence"/>
</dbReference>
<dbReference type="STRING" id="1249483.LEP1GSC202_3310"/>
<proteinExistence type="predicted"/>
<sequence length="49" mass="5492">MRLIGQWKMSLFPGIDEKTGKMVNFPCDFSCGFPGSIIEPCGKHPPHKE</sequence>
<dbReference type="AlphaFoldDB" id="A0A5E8HBQ3"/>
<dbReference type="EMBL" id="AOGX02000024">
    <property type="protein sequence ID" value="EOQ88000.1"/>
    <property type="molecule type" value="Genomic_DNA"/>
</dbReference>
<reference evidence="1 2" key="1">
    <citation type="submission" date="2013-04" db="EMBL/GenBank/DDBJ databases">
        <authorList>
            <person name="Harkins D.M."/>
            <person name="Durkin A.S."/>
            <person name="Brinkac L.M."/>
            <person name="Haft D.H."/>
            <person name="Selengut J.D."/>
            <person name="Sanka R."/>
            <person name="DePew J."/>
            <person name="Purushe J."/>
            <person name="Hartskeerl R.A."/>
            <person name="Ahmed A."/>
            <person name="van der Linden H."/>
            <person name="Goris M.G.A."/>
            <person name="Vinetz J.M."/>
            <person name="Sutton G.G."/>
            <person name="Nierman W.C."/>
            <person name="Fouts D.E."/>
        </authorList>
    </citation>
    <scope>NUCLEOTIDE SEQUENCE [LARGE SCALE GENOMIC DNA]</scope>
    <source>
        <strain evidence="1 2">Sao Paulo</strain>
    </source>
</reference>
<accession>A0A5E8HBQ3</accession>